<name>A0A1T5BUW1_9SPHN</name>
<keyword evidence="3" id="KW-1185">Reference proteome</keyword>
<dbReference type="AlphaFoldDB" id="A0A1T5BUW1"/>
<dbReference type="OrthoDB" id="5525831at2"/>
<gene>
    <name evidence="2" type="ORF">SAMN06295937_1007148</name>
</gene>
<dbReference type="Gene3D" id="3.40.50.150">
    <property type="entry name" value="Vaccinia Virus protein VP39"/>
    <property type="match status" value="1"/>
</dbReference>
<dbReference type="SUPFAM" id="SSF53335">
    <property type="entry name" value="S-adenosyl-L-methionine-dependent methyltransferases"/>
    <property type="match status" value="1"/>
</dbReference>
<dbReference type="EMBL" id="FUYP01000007">
    <property type="protein sequence ID" value="SKB50869.1"/>
    <property type="molecule type" value="Genomic_DNA"/>
</dbReference>
<dbReference type="InterPro" id="IPR029063">
    <property type="entry name" value="SAM-dependent_MTases_sf"/>
</dbReference>
<dbReference type="PANTHER" id="PTHR20974">
    <property type="entry name" value="UPF0585 PROTEIN CG18661"/>
    <property type="match status" value="1"/>
</dbReference>
<protein>
    <recommendedName>
        <fullName evidence="4">SAM-dependent methyltransferase</fullName>
    </recommendedName>
</protein>
<dbReference type="PANTHER" id="PTHR20974:SF0">
    <property type="entry name" value="UPF0585 PROTEIN CG18661"/>
    <property type="match status" value="1"/>
</dbReference>
<reference evidence="3" key="1">
    <citation type="submission" date="2017-02" db="EMBL/GenBank/DDBJ databases">
        <authorList>
            <person name="Varghese N."/>
            <person name="Submissions S."/>
        </authorList>
    </citation>
    <scope>NUCLEOTIDE SEQUENCE [LARGE SCALE GENOMIC DNA]</scope>
    <source>
        <strain evidence="3">R11H</strain>
    </source>
</reference>
<organism evidence="2 3">
    <name type="scientific">Sphingopyxis flava</name>
    <dbReference type="NCBI Taxonomy" id="1507287"/>
    <lineage>
        <taxon>Bacteria</taxon>
        <taxon>Pseudomonadati</taxon>
        <taxon>Pseudomonadota</taxon>
        <taxon>Alphaproteobacteria</taxon>
        <taxon>Sphingomonadales</taxon>
        <taxon>Sphingomonadaceae</taxon>
        <taxon>Sphingopyxis</taxon>
    </lineage>
</organism>
<evidence type="ECO:0000313" key="2">
    <source>
        <dbReference type="EMBL" id="SKB50869.1"/>
    </source>
</evidence>
<dbReference type="Proteomes" id="UP000190044">
    <property type="component" value="Unassembled WGS sequence"/>
</dbReference>
<proteinExistence type="predicted"/>
<dbReference type="InterPro" id="IPR010342">
    <property type="entry name" value="DUF938"/>
</dbReference>
<dbReference type="RefSeq" id="WP_079638149.1">
    <property type="nucleotide sequence ID" value="NZ_FUYP01000007.1"/>
</dbReference>
<dbReference type="Pfam" id="PF06080">
    <property type="entry name" value="DUF938"/>
    <property type="match status" value="1"/>
</dbReference>
<feature type="region of interest" description="Disordered" evidence="1">
    <location>
        <begin position="1"/>
        <end position="20"/>
    </location>
</feature>
<sequence>MSPGPWRPEEGGSGAKRHAPATLRNRDAIVGVLAEWLPRAGLVLEVASGSGEHIVHFAAAFPALDWQPSDPDEAALASIAAWSAEARLANLAPPIRLDAAAPDWPLDRADALLCINMVHISPWCATLGLFAGAARLLARGAPLILYGPYIEAGVPTAPSNLAFDASLRARDAEWGLRALEAVKAAALEAGFAFAARQAMPANNLMLLLRRI</sequence>
<accession>A0A1T5BUW1</accession>
<evidence type="ECO:0000256" key="1">
    <source>
        <dbReference type="SAM" id="MobiDB-lite"/>
    </source>
</evidence>
<evidence type="ECO:0008006" key="4">
    <source>
        <dbReference type="Google" id="ProtNLM"/>
    </source>
</evidence>
<evidence type="ECO:0000313" key="3">
    <source>
        <dbReference type="Proteomes" id="UP000190044"/>
    </source>
</evidence>